<dbReference type="EMBL" id="KN818266">
    <property type="protein sequence ID" value="KIL62812.1"/>
    <property type="molecule type" value="Genomic_DNA"/>
</dbReference>
<protein>
    <submittedName>
        <fullName evidence="1">Uncharacterized protein</fullName>
    </submittedName>
</protein>
<dbReference type="HOGENOM" id="CLU_2249417_0_0_1"/>
<dbReference type="AlphaFoldDB" id="A0A0C2WMJ6"/>
<name>A0A0C2WMJ6_AMAMK</name>
<keyword evidence="2" id="KW-1185">Reference proteome</keyword>
<proteinExistence type="predicted"/>
<organism evidence="1 2">
    <name type="scientific">Amanita muscaria (strain Koide BX008)</name>
    <dbReference type="NCBI Taxonomy" id="946122"/>
    <lineage>
        <taxon>Eukaryota</taxon>
        <taxon>Fungi</taxon>
        <taxon>Dikarya</taxon>
        <taxon>Basidiomycota</taxon>
        <taxon>Agaricomycotina</taxon>
        <taxon>Agaricomycetes</taxon>
        <taxon>Agaricomycetidae</taxon>
        <taxon>Agaricales</taxon>
        <taxon>Pluteineae</taxon>
        <taxon>Amanitaceae</taxon>
        <taxon>Amanita</taxon>
    </lineage>
</organism>
<accession>A0A0C2WMJ6</accession>
<gene>
    <name evidence="1" type="ORF">M378DRAFT_165274</name>
</gene>
<sequence length="104" mass="11431">MASVLALKIALTQPASFPSFAISFYGLCVGTQNRLDTTSFFPKLRHLFLVLAHIPSMIRNEKSHSATPFRQSFCQTDTSLISIEKCCFASGFTAENCTTVTFGN</sequence>
<evidence type="ECO:0000313" key="1">
    <source>
        <dbReference type="EMBL" id="KIL62812.1"/>
    </source>
</evidence>
<evidence type="ECO:0000313" key="2">
    <source>
        <dbReference type="Proteomes" id="UP000054549"/>
    </source>
</evidence>
<dbReference type="Proteomes" id="UP000054549">
    <property type="component" value="Unassembled WGS sequence"/>
</dbReference>
<dbReference type="InParanoid" id="A0A0C2WMJ6"/>
<reference evidence="1 2" key="1">
    <citation type="submission" date="2014-04" db="EMBL/GenBank/DDBJ databases">
        <title>Evolutionary Origins and Diversification of the Mycorrhizal Mutualists.</title>
        <authorList>
            <consortium name="DOE Joint Genome Institute"/>
            <consortium name="Mycorrhizal Genomics Consortium"/>
            <person name="Kohler A."/>
            <person name="Kuo A."/>
            <person name="Nagy L.G."/>
            <person name="Floudas D."/>
            <person name="Copeland A."/>
            <person name="Barry K.W."/>
            <person name="Cichocki N."/>
            <person name="Veneault-Fourrey C."/>
            <person name="LaButti K."/>
            <person name="Lindquist E.A."/>
            <person name="Lipzen A."/>
            <person name="Lundell T."/>
            <person name="Morin E."/>
            <person name="Murat C."/>
            <person name="Riley R."/>
            <person name="Ohm R."/>
            <person name="Sun H."/>
            <person name="Tunlid A."/>
            <person name="Henrissat B."/>
            <person name="Grigoriev I.V."/>
            <person name="Hibbett D.S."/>
            <person name="Martin F."/>
        </authorList>
    </citation>
    <scope>NUCLEOTIDE SEQUENCE [LARGE SCALE GENOMIC DNA]</scope>
    <source>
        <strain evidence="1 2">Koide BX008</strain>
    </source>
</reference>